<dbReference type="EMBL" id="BMHT01000006">
    <property type="protein sequence ID" value="GGF19051.1"/>
    <property type="molecule type" value="Genomic_DNA"/>
</dbReference>
<protein>
    <recommendedName>
        <fullName evidence="4">HNH endonuclease</fullName>
    </recommendedName>
</protein>
<name>A0ABQ1UIP1_9BACT</name>
<dbReference type="Proteomes" id="UP000632273">
    <property type="component" value="Unassembled WGS sequence"/>
</dbReference>
<evidence type="ECO:0008006" key="4">
    <source>
        <dbReference type="Google" id="ProtNLM"/>
    </source>
</evidence>
<evidence type="ECO:0000313" key="3">
    <source>
        <dbReference type="Proteomes" id="UP000632273"/>
    </source>
</evidence>
<evidence type="ECO:0000256" key="1">
    <source>
        <dbReference type="SAM" id="MobiDB-lite"/>
    </source>
</evidence>
<reference evidence="3" key="1">
    <citation type="journal article" date="2019" name="Int. J. Syst. Evol. Microbiol.">
        <title>The Global Catalogue of Microorganisms (GCM) 10K type strain sequencing project: providing services to taxonomists for standard genome sequencing and annotation.</title>
        <authorList>
            <consortium name="The Broad Institute Genomics Platform"/>
            <consortium name="The Broad Institute Genome Sequencing Center for Infectious Disease"/>
            <person name="Wu L."/>
            <person name="Ma J."/>
        </authorList>
    </citation>
    <scope>NUCLEOTIDE SEQUENCE [LARGE SCALE GENOMIC DNA]</scope>
    <source>
        <strain evidence="3">CGMCC 1.15197</strain>
    </source>
</reference>
<keyword evidence="3" id="KW-1185">Reference proteome</keyword>
<organism evidence="2 3">
    <name type="scientific">Hymenobacter cavernae</name>
    <dbReference type="NCBI Taxonomy" id="2044852"/>
    <lineage>
        <taxon>Bacteria</taxon>
        <taxon>Pseudomonadati</taxon>
        <taxon>Bacteroidota</taxon>
        <taxon>Cytophagia</taxon>
        <taxon>Cytophagales</taxon>
        <taxon>Hymenobacteraceae</taxon>
        <taxon>Hymenobacter</taxon>
    </lineage>
</organism>
<evidence type="ECO:0000313" key="2">
    <source>
        <dbReference type="EMBL" id="GGF19051.1"/>
    </source>
</evidence>
<dbReference type="Gene3D" id="1.10.30.50">
    <property type="match status" value="1"/>
</dbReference>
<proteinExistence type="predicted"/>
<dbReference type="RefSeq" id="WP_229755340.1">
    <property type="nucleotide sequence ID" value="NZ_BMHT01000006.1"/>
</dbReference>
<gene>
    <name evidence="2" type="primary">yisB</name>
    <name evidence="2" type="ORF">GCM10011383_33190</name>
</gene>
<feature type="region of interest" description="Disordered" evidence="1">
    <location>
        <begin position="1"/>
        <end position="20"/>
    </location>
</feature>
<dbReference type="PANTHER" id="PTHR37827">
    <property type="entry name" value="TUDOR DOMAIN-CONTAINING PROTEIN"/>
    <property type="match status" value="1"/>
</dbReference>
<feature type="compositionally biased region" description="Basic and acidic residues" evidence="1">
    <location>
        <begin position="7"/>
        <end position="16"/>
    </location>
</feature>
<accession>A0ABQ1UIP1</accession>
<sequence length="111" mass="13049">MPRRRAARAEQIREISAKSSAEPQCQLCLRHVRHVTRHHLVPREEGGRYGPVADLCQPCHSTVHLLLSNRELARKYGTIEALREAEELQKYLHWVRRGRVEHISNRRSRRS</sequence>
<dbReference type="PANTHER" id="PTHR37827:SF1">
    <property type="entry name" value="HNH DOMAIN-CONTAINING PROTEIN"/>
    <property type="match status" value="1"/>
</dbReference>
<comment type="caution">
    <text evidence="2">The sequence shown here is derived from an EMBL/GenBank/DDBJ whole genome shotgun (WGS) entry which is preliminary data.</text>
</comment>